<dbReference type="EMBL" id="MK838116">
    <property type="protein sequence ID" value="QDH47107.1"/>
    <property type="molecule type" value="Genomic_DNA"/>
</dbReference>
<sequence length="252" mass="28368">MKTYIMLIIAMLFSTMANASVATTSTKYNAYAQQVMLDRFDSIKGELYEASITTGINMNELVAIGSLESKLKNNVRPKRGTAQGVLQYTNSTWKNKRKQYAEELGVPANAHQTNLKANLTIGGKDLQDTKASLIARTHLTEETLTLGDVYMSHFLGEDGAVKVINSYSHKPLNQIVTLHAGNTYYYKPNGQVRTAREMRQYMDKLVKEESRVYEEAIMHYQVKRIFSPVHQLLTVLQSNPVKDVLARAIVQS</sequence>
<dbReference type="InterPro" id="IPR023346">
    <property type="entry name" value="Lysozyme-like_dom_sf"/>
</dbReference>
<evidence type="ECO:0000313" key="1">
    <source>
        <dbReference type="EMBL" id="QDH47107.1"/>
    </source>
</evidence>
<keyword evidence="2" id="KW-1185">Reference proteome</keyword>
<protein>
    <submittedName>
        <fullName evidence="1">Putative lytic transglycosylase</fullName>
    </submittedName>
</protein>
<dbReference type="SUPFAM" id="SSF53955">
    <property type="entry name" value="Lysozyme-like"/>
    <property type="match status" value="1"/>
</dbReference>
<dbReference type="Gene3D" id="1.10.530.10">
    <property type="match status" value="1"/>
</dbReference>
<dbReference type="Proteomes" id="UP000318420">
    <property type="component" value="Segment"/>
</dbReference>
<reference evidence="1 2" key="1">
    <citation type="submission" date="2019-04" db="EMBL/GenBank/DDBJ databases">
        <title>Novel bacteriophages capable of disrupting biofilms from clinical strains of Aeromonas hydrophila with intrinsic antibiotic resistance.</title>
        <authorList>
            <person name="Kabwe M."/>
            <person name="Brown T.L."/>
            <person name="Speirs L."/>
            <person name="Ku H."/>
            <person name="Leach M."/>
            <person name="Chan H.T."/>
            <person name="Petrovski S."/>
            <person name="Lock P."/>
            <person name="Tucci J."/>
        </authorList>
    </citation>
    <scope>NUCLEOTIDE SEQUENCE [LARGE SCALE GENOMIC DNA]</scope>
</reference>
<proteinExistence type="predicted"/>
<accession>A0A514A1F4</accession>
<gene>
    <name evidence="1" type="ORF">LAh10_54</name>
</gene>
<evidence type="ECO:0000313" key="2">
    <source>
        <dbReference type="Proteomes" id="UP000318420"/>
    </source>
</evidence>
<organism evidence="1 2">
    <name type="scientific">Aeromonas phage LAh10</name>
    <dbReference type="NCBI Taxonomy" id="2591025"/>
    <lineage>
        <taxon>Viruses</taxon>
        <taxon>Duplodnaviria</taxon>
        <taxon>Heunggongvirae</taxon>
        <taxon>Uroviricota</taxon>
        <taxon>Caudoviricetes</taxon>
        <taxon>Chimalliviridae</taxon>
        <taxon>Ludhianavirus</taxon>
        <taxon>Ludhianavirus LAh10</taxon>
    </lineage>
</organism>
<name>A0A514A1F4_9CAUD</name>